<dbReference type="AlphaFoldDB" id="A0ABD1DHD0"/>
<feature type="compositionally biased region" description="Polar residues" evidence="1">
    <location>
        <begin position="99"/>
        <end position="110"/>
    </location>
</feature>
<dbReference type="EMBL" id="JBEHCU010005907">
    <property type="protein sequence ID" value="KAL1398407.1"/>
    <property type="molecule type" value="Genomic_DNA"/>
</dbReference>
<feature type="compositionally biased region" description="Acidic residues" evidence="1">
    <location>
        <begin position="151"/>
        <end position="171"/>
    </location>
</feature>
<evidence type="ECO:0000256" key="1">
    <source>
        <dbReference type="SAM" id="MobiDB-lite"/>
    </source>
</evidence>
<reference evidence="2 3" key="1">
    <citation type="submission" date="2024-05" db="EMBL/GenBank/DDBJ databases">
        <title>Culex pipiens pipiens assembly and annotation.</title>
        <authorList>
            <person name="Alout H."/>
            <person name="Durand T."/>
        </authorList>
    </citation>
    <scope>NUCLEOTIDE SEQUENCE [LARGE SCALE GENOMIC DNA]</scope>
    <source>
        <strain evidence="2">HA-2024</strain>
        <tissue evidence="2">Whole body</tissue>
    </source>
</reference>
<dbReference type="Proteomes" id="UP001562425">
    <property type="component" value="Unassembled WGS sequence"/>
</dbReference>
<proteinExistence type="predicted"/>
<organism evidence="2 3">
    <name type="scientific">Culex pipiens pipiens</name>
    <name type="common">Northern house mosquito</name>
    <dbReference type="NCBI Taxonomy" id="38569"/>
    <lineage>
        <taxon>Eukaryota</taxon>
        <taxon>Metazoa</taxon>
        <taxon>Ecdysozoa</taxon>
        <taxon>Arthropoda</taxon>
        <taxon>Hexapoda</taxon>
        <taxon>Insecta</taxon>
        <taxon>Pterygota</taxon>
        <taxon>Neoptera</taxon>
        <taxon>Endopterygota</taxon>
        <taxon>Diptera</taxon>
        <taxon>Nematocera</taxon>
        <taxon>Culicoidea</taxon>
        <taxon>Culicidae</taxon>
        <taxon>Culicinae</taxon>
        <taxon>Culicini</taxon>
        <taxon>Culex</taxon>
        <taxon>Culex</taxon>
    </lineage>
</organism>
<name>A0ABD1DHD0_CULPP</name>
<comment type="caution">
    <text evidence="2">The sequence shown here is derived from an EMBL/GenBank/DDBJ whole genome shotgun (WGS) entry which is preliminary data.</text>
</comment>
<feature type="region of interest" description="Disordered" evidence="1">
    <location>
        <begin position="1"/>
        <end position="30"/>
    </location>
</feature>
<feature type="region of interest" description="Disordered" evidence="1">
    <location>
        <begin position="84"/>
        <end position="224"/>
    </location>
</feature>
<keyword evidence="3" id="KW-1185">Reference proteome</keyword>
<protein>
    <submittedName>
        <fullName evidence="2">Uncharacterized protein</fullName>
    </submittedName>
</protein>
<evidence type="ECO:0000313" key="3">
    <source>
        <dbReference type="Proteomes" id="UP001562425"/>
    </source>
</evidence>
<sequence length="224" mass="24897">MRWNPSRDSYKQKPRTHTIPPSTTRLHTHRESHVGFITPVVPIAPAAKTYSLRMDVYYMSDSIQYGSFRNPLYRDYEKFPYGTLENTLNSPPKSGGGIQQQRNQTSSTVAGQGKSKGKSGKDSCPFCKEQKKRPLGAYMRKRGQRITTESISEDVAEEDEGAAELRDDFEEGASSSSCSSSPSGSPSAAELATGEQQQHNHHHHRHESDGYGRQQSQDSGCEAK</sequence>
<accession>A0ABD1DHD0</accession>
<feature type="compositionally biased region" description="Polar residues" evidence="1">
    <location>
        <begin position="213"/>
        <end position="224"/>
    </location>
</feature>
<evidence type="ECO:0000313" key="2">
    <source>
        <dbReference type="EMBL" id="KAL1398407.1"/>
    </source>
</evidence>
<feature type="compositionally biased region" description="Low complexity" evidence="1">
    <location>
        <begin position="172"/>
        <end position="189"/>
    </location>
</feature>
<feature type="compositionally biased region" description="Basic residues" evidence="1">
    <location>
        <begin position="130"/>
        <end position="144"/>
    </location>
</feature>
<gene>
    <name evidence="2" type="ORF">pipiens_009000</name>
</gene>